<dbReference type="Proteomes" id="UP000249829">
    <property type="component" value="Unassembled WGS sequence"/>
</dbReference>
<proteinExistence type="predicted"/>
<organism evidence="2 3">
    <name type="scientific">Aspergillus violaceofuscus (strain CBS 115571)</name>
    <dbReference type="NCBI Taxonomy" id="1450538"/>
    <lineage>
        <taxon>Eukaryota</taxon>
        <taxon>Fungi</taxon>
        <taxon>Dikarya</taxon>
        <taxon>Ascomycota</taxon>
        <taxon>Pezizomycotina</taxon>
        <taxon>Eurotiomycetes</taxon>
        <taxon>Eurotiomycetidae</taxon>
        <taxon>Eurotiales</taxon>
        <taxon>Aspergillaceae</taxon>
        <taxon>Aspergillus</taxon>
    </lineage>
</organism>
<feature type="chain" id="PRO_5016136778" evidence="1">
    <location>
        <begin position="28"/>
        <end position="71"/>
    </location>
</feature>
<evidence type="ECO:0000313" key="3">
    <source>
        <dbReference type="Proteomes" id="UP000249829"/>
    </source>
</evidence>
<sequence length="71" mass="7897">MPAEQFVLVSFPALFSCLFDCLPVLSGCFLSDWQVAIRTHTNQSPIKITKLIGFSSDPPSLPQILQYLPTQ</sequence>
<reference evidence="2 3" key="1">
    <citation type="submission" date="2018-02" db="EMBL/GenBank/DDBJ databases">
        <title>The genomes of Aspergillus section Nigri reveals drivers in fungal speciation.</title>
        <authorList>
            <consortium name="DOE Joint Genome Institute"/>
            <person name="Vesth T.C."/>
            <person name="Nybo J."/>
            <person name="Theobald S."/>
            <person name="Brandl J."/>
            <person name="Frisvad J.C."/>
            <person name="Nielsen K.F."/>
            <person name="Lyhne E.K."/>
            <person name="Kogle M.E."/>
            <person name="Kuo A."/>
            <person name="Riley R."/>
            <person name="Clum A."/>
            <person name="Nolan M."/>
            <person name="Lipzen A."/>
            <person name="Salamov A."/>
            <person name="Henrissat B."/>
            <person name="Wiebenga A."/>
            <person name="De vries R.P."/>
            <person name="Grigoriev I.V."/>
            <person name="Mortensen U.H."/>
            <person name="Andersen M.R."/>
            <person name="Baker S.E."/>
        </authorList>
    </citation>
    <scope>NUCLEOTIDE SEQUENCE [LARGE SCALE GENOMIC DNA]</scope>
    <source>
        <strain evidence="2 3">CBS 115571</strain>
    </source>
</reference>
<name>A0A2V5HF20_ASPV1</name>
<dbReference type="EMBL" id="KZ825108">
    <property type="protein sequence ID" value="PYI22969.1"/>
    <property type="molecule type" value="Genomic_DNA"/>
</dbReference>
<keyword evidence="3" id="KW-1185">Reference proteome</keyword>
<dbReference type="AlphaFoldDB" id="A0A2V5HF20"/>
<keyword evidence="1" id="KW-0732">Signal</keyword>
<feature type="signal peptide" evidence="1">
    <location>
        <begin position="1"/>
        <end position="27"/>
    </location>
</feature>
<evidence type="ECO:0000256" key="1">
    <source>
        <dbReference type="SAM" id="SignalP"/>
    </source>
</evidence>
<protein>
    <submittedName>
        <fullName evidence="2">Uncharacterized protein</fullName>
    </submittedName>
</protein>
<accession>A0A2V5HF20</accession>
<gene>
    <name evidence="2" type="ORF">BO99DRAFT_399700</name>
</gene>
<evidence type="ECO:0000313" key="2">
    <source>
        <dbReference type="EMBL" id="PYI22969.1"/>
    </source>
</evidence>